<gene>
    <name evidence="1" type="ORF">ABPEKODN_00040</name>
</gene>
<organism evidence="1">
    <name type="scientific">Candidatus Methanogaster sp. ANME-2c ERB4</name>
    <dbReference type="NCBI Taxonomy" id="2759911"/>
    <lineage>
        <taxon>Archaea</taxon>
        <taxon>Methanobacteriati</taxon>
        <taxon>Methanobacteriota</taxon>
        <taxon>Stenosarchaea group</taxon>
        <taxon>Methanomicrobia</taxon>
        <taxon>Methanosarcinales</taxon>
        <taxon>ANME-2 cluster</taxon>
        <taxon>Candidatus Methanogasteraceae</taxon>
        <taxon>Candidatus Methanogaster</taxon>
    </lineage>
</organism>
<dbReference type="EMBL" id="MT631173">
    <property type="protein sequence ID" value="QNO46227.1"/>
    <property type="molecule type" value="Genomic_DNA"/>
</dbReference>
<accession>A0A7G9YDZ3</accession>
<dbReference type="AlphaFoldDB" id="A0A7G9YDZ3"/>
<proteinExistence type="predicted"/>
<sequence length="67" mass="7855">MTEGRITNISLVEQIFDEMFTIIEKREEFDEVTIQKLKELGARKELQKEKKVSKVLIPDRGDESETN</sequence>
<evidence type="ECO:0000313" key="1">
    <source>
        <dbReference type="EMBL" id="QNO46227.1"/>
    </source>
</evidence>
<name>A0A7G9YDZ3_9EURY</name>
<reference evidence="1" key="1">
    <citation type="submission" date="2020-06" db="EMBL/GenBank/DDBJ databases">
        <title>Unique genomic features of the anaerobic methanotrophic archaea.</title>
        <authorList>
            <person name="Chadwick G.L."/>
            <person name="Skennerton C.T."/>
            <person name="Laso-Perez R."/>
            <person name="Leu A.O."/>
            <person name="Speth D.R."/>
            <person name="Yu H."/>
            <person name="Morgan-Lang C."/>
            <person name="Hatzenpichler R."/>
            <person name="Goudeau D."/>
            <person name="Malmstrom R."/>
            <person name="Brazelton W.J."/>
            <person name="Woyke T."/>
            <person name="Hallam S.J."/>
            <person name="Tyson G.W."/>
            <person name="Wegener G."/>
            <person name="Boetius A."/>
            <person name="Orphan V."/>
        </authorList>
    </citation>
    <scope>NUCLEOTIDE SEQUENCE</scope>
</reference>
<protein>
    <submittedName>
        <fullName evidence="1">Uncharacterized protein</fullName>
    </submittedName>
</protein>